<evidence type="ECO:0000256" key="1">
    <source>
        <dbReference type="SAM" id="Phobius"/>
    </source>
</evidence>
<feature type="transmembrane region" description="Helical" evidence="1">
    <location>
        <begin position="40"/>
        <end position="60"/>
    </location>
</feature>
<keyword evidence="1" id="KW-0812">Transmembrane</keyword>
<dbReference type="EMBL" id="CP046172">
    <property type="protein sequence ID" value="QIS11541.1"/>
    <property type="molecule type" value="Genomic_DNA"/>
</dbReference>
<keyword evidence="1" id="KW-0472">Membrane</keyword>
<keyword evidence="3" id="KW-1185">Reference proteome</keyword>
<dbReference type="RefSeq" id="WP_167474334.1">
    <property type="nucleotide sequence ID" value="NZ_CP046172.1"/>
</dbReference>
<dbReference type="KEGG" id="nah:F5544_18335"/>
<evidence type="ECO:0000313" key="2">
    <source>
        <dbReference type="EMBL" id="QIS11541.1"/>
    </source>
</evidence>
<evidence type="ECO:0000313" key="3">
    <source>
        <dbReference type="Proteomes" id="UP000503540"/>
    </source>
</evidence>
<organism evidence="2 3">
    <name type="scientific">Nocardia arthritidis</name>
    <dbReference type="NCBI Taxonomy" id="228602"/>
    <lineage>
        <taxon>Bacteria</taxon>
        <taxon>Bacillati</taxon>
        <taxon>Actinomycetota</taxon>
        <taxon>Actinomycetes</taxon>
        <taxon>Mycobacteriales</taxon>
        <taxon>Nocardiaceae</taxon>
        <taxon>Nocardia</taxon>
    </lineage>
</organism>
<gene>
    <name evidence="2" type="ORF">F5544_18335</name>
</gene>
<sequence>MRTSRDLLLLLPLIPTTALVATPFLPMVNSAHLWLGLPAMLVWTSFWVLMIVPALAAVEFGRTRVLEKKDPE</sequence>
<evidence type="ECO:0008006" key="4">
    <source>
        <dbReference type="Google" id="ProtNLM"/>
    </source>
</evidence>
<protein>
    <recommendedName>
        <fullName evidence="4">DUF3311 domain-containing protein</fullName>
    </recommendedName>
</protein>
<proteinExistence type="predicted"/>
<accession>A0A6G9YE86</accession>
<reference evidence="2 3" key="1">
    <citation type="journal article" date="2019" name="ACS Chem. Biol.">
        <title>Identification and Mobilization of a Cryptic Antibiotic Biosynthesis Gene Locus from a Human-Pathogenic Nocardia Isolate.</title>
        <authorList>
            <person name="Herisse M."/>
            <person name="Ishida K."/>
            <person name="Porter J.L."/>
            <person name="Howden B."/>
            <person name="Hertweck C."/>
            <person name="Stinear T.P."/>
            <person name="Pidot S.J."/>
        </authorList>
    </citation>
    <scope>NUCLEOTIDE SEQUENCE [LARGE SCALE GENOMIC DNA]</scope>
    <source>
        <strain evidence="2 3">AUSMDU00012717</strain>
    </source>
</reference>
<dbReference type="Proteomes" id="UP000503540">
    <property type="component" value="Chromosome"/>
</dbReference>
<dbReference type="AlphaFoldDB" id="A0A6G9YE86"/>
<name>A0A6G9YE86_9NOCA</name>
<keyword evidence="1" id="KW-1133">Transmembrane helix</keyword>